<dbReference type="SUPFAM" id="SSF50494">
    <property type="entry name" value="Trypsin-like serine proteases"/>
    <property type="match status" value="1"/>
</dbReference>
<gene>
    <name evidence="8" type="primary">LOC107120174</name>
</gene>
<keyword evidence="3" id="KW-0378">Hydrolase</keyword>
<proteinExistence type="inferred from homology"/>
<dbReference type="InterPro" id="IPR009003">
    <property type="entry name" value="Peptidase_S1_PA"/>
</dbReference>
<dbReference type="Proteomes" id="UP000694871">
    <property type="component" value="Unplaced"/>
</dbReference>
<keyword evidence="7" id="KW-1185">Reference proteome</keyword>
<sequence length="303" mass="33931">MPPTTLYNGFCGSRVQTEGLPPGTWPWLVSIQLPEVDGDGYRHWCGGTLINSRWVLSAAHCFGLKRYIKVKFWRVVVGITQLLEEDPEAQIVYIERLVEHENYNRIGYLNDIALIELNRSVVCNDRIQLACLPDSSLSISQLSHCYFTGWGSTHANKNIMKLEIMQEVKVSLLDTAACNSSRWYFKRIRDNNLCALPETGSKEACQGAGGGPLMCWEGRSERFWVVGINSWWSGCTEIRMPSVFISTQRFASWILRVTREADTRAQAHGLVQARVQAEFQLGSAELHALGAAAAANSATGNFR</sequence>
<evidence type="ECO:0000259" key="6">
    <source>
        <dbReference type="PROSITE" id="PS50240"/>
    </source>
</evidence>
<dbReference type="PROSITE" id="PS50240">
    <property type="entry name" value="TRYPSIN_DOM"/>
    <property type="match status" value="1"/>
</dbReference>
<dbReference type="InterPro" id="IPR043504">
    <property type="entry name" value="Peptidase_S1_PA_chymotrypsin"/>
</dbReference>
<evidence type="ECO:0000313" key="8">
    <source>
        <dbReference type="RefSeq" id="XP_015278307.1"/>
    </source>
</evidence>
<accession>A0ABM1KX70</accession>
<reference evidence="8" key="1">
    <citation type="submission" date="2025-08" db="UniProtKB">
        <authorList>
            <consortium name="RefSeq"/>
        </authorList>
    </citation>
    <scope>IDENTIFICATION</scope>
</reference>
<keyword evidence="4" id="KW-0720">Serine protease</keyword>
<dbReference type="PROSITE" id="PS00134">
    <property type="entry name" value="TRYPSIN_HIS"/>
    <property type="match status" value="1"/>
</dbReference>
<dbReference type="GeneID" id="107120174"/>
<organism evidence="7 8">
    <name type="scientific">Gekko japonicus</name>
    <name type="common">Schlegel's Japanese gecko</name>
    <dbReference type="NCBI Taxonomy" id="146911"/>
    <lineage>
        <taxon>Eukaryota</taxon>
        <taxon>Metazoa</taxon>
        <taxon>Chordata</taxon>
        <taxon>Craniata</taxon>
        <taxon>Vertebrata</taxon>
        <taxon>Euteleostomi</taxon>
        <taxon>Lepidosauria</taxon>
        <taxon>Squamata</taxon>
        <taxon>Bifurcata</taxon>
        <taxon>Gekkota</taxon>
        <taxon>Gekkonidae</taxon>
        <taxon>Gekkoninae</taxon>
        <taxon>Gekko</taxon>
    </lineage>
</organism>
<evidence type="ECO:0000313" key="7">
    <source>
        <dbReference type="Proteomes" id="UP000694871"/>
    </source>
</evidence>
<dbReference type="PANTHER" id="PTHR24252:SF8">
    <property type="entry name" value="ACROSIN"/>
    <property type="match status" value="1"/>
</dbReference>
<dbReference type="Gene3D" id="2.40.10.10">
    <property type="entry name" value="Trypsin-like serine proteases"/>
    <property type="match status" value="2"/>
</dbReference>
<protein>
    <submittedName>
        <fullName evidence="8">Acrosin-like</fullName>
    </submittedName>
</protein>
<dbReference type="Pfam" id="PF00089">
    <property type="entry name" value="Trypsin"/>
    <property type="match status" value="1"/>
</dbReference>
<dbReference type="SMART" id="SM00020">
    <property type="entry name" value="Tryp_SPc"/>
    <property type="match status" value="1"/>
</dbReference>
<dbReference type="InterPro" id="IPR001254">
    <property type="entry name" value="Trypsin_dom"/>
</dbReference>
<dbReference type="RefSeq" id="XP_015278307.1">
    <property type="nucleotide sequence ID" value="XM_015422821.1"/>
</dbReference>
<comment type="similarity">
    <text evidence="1">Belongs to the peptidase S1 family. Snake venom subfamily.</text>
</comment>
<dbReference type="PRINTS" id="PR00722">
    <property type="entry name" value="CHYMOTRYPSIN"/>
</dbReference>
<feature type="domain" description="Peptidase S1" evidence="6">
    <location>
        <begin position="6"/>
        <end position="259"/>
    </location>
</feature>
<dbReference type="CDD" id="cd00190">
    <property type="entry name" value="Tryp_SPc"/>
    <property type="match status" value="1"/>
</dbReference>
<dbReference type="InterPro" id="IPR018114">
    <property type="entry name" value="TRYPSIN_HIS"/>
</dbReference>
<dbReference type="PANTHER" id="PTHR24252">
    <property type="entry name" value="ACROSIN-RELATED"/>
    <property type="match status" value="1"/>
</dbReference>
<dbReference type="InterPro" id="IPR001314">
    <property type="entry name" value="Peptidase_S1A"/>
</dbReference>
<keyword evidence="2" id="KW-0645">Protease</keyword>
<evidence type="ECO:0000256" key="3">
    <source>
        <dbReference type="ARBA" id="ARBA00022801"/>
    </source>
</evidence>
<evidence type="ECO:0000256" key="2">
    <source>
        <dbReference type="ARBA" id="ARBA00022670"/>
    </source>
</evidence>
<evidence type="ECO:0000256" key="1">
    <source>
        <dbReference type="ARBA" id="ARBA00009228"/>
    </source>
</evidence>
<keyword evidence="5" id="KW-1015">Disulfide bond</keyword>
<evidence type="ECO:0000256" key="4">
    <source>
        <dbReference type="ARBA" id="ARBA00022825"/>
    </source>
</evidence>
<name>A0ABM1KX70_GEKJA</name>
<evidence type="ECO:0000256" key="5">
    <source>
        <dbReference type="ARBA" id="ARBA00023157"/>
    </source>
</evidence>